<sequence length="247" mass="27889">MGELFESLCIRVPKVYDWVRRQVVLPQIFTNDTSLFEEEALKDLGHDVEVEIILTDSDGKPVDPSDEDALDKVIELVPHGGRRARKIVLPDGEVVILHEVRLSISGFYKIKLMDLGGHHKHHEIISCNIPWKTHQTFYLCAPEGTEPVVHLDSFEGSGGSIRLSHCDLQLLSFELVLCFSVQIEKDVKIEVEGSFCYPRPEIIDAASGCAPVEYPPQCEAIFPGRRHHHDDCEESSSYESSFETDFD</sequence>
<dbReference type="RefSeq" id="WP_034654351.1">
    <property type="nucleotide sequence ID" value="NZ_BCVB01000007.1"/>
</dbReference>
<dbReference type="EMBL" id="CP009920">
    <property type="protein sequence ID" value="AJI20815.1"/>
    <property type="molecule type" value="Genomic_DNA"/>
</dbReference>
<protein>
    <submittedName>
        <fullName evidence="1">Uncharacterized protein</fullName>
    </submittedName>
</protein>
<dbReference type="KEGG" id="bmeg:BG04_3028"/>
<reference evidence="1 2" key="1">
    <citation type="journal article" date="2015" name="Genome Announc.">
        <title>Complete genome sequences for 35 biothreat assay-relevant bacillus species.</title>
        <authorList>
            <person name="Johnson S.L."/>
            <person name="Daligault H.E."/>
            <person name="Davenport K.W."/>
            <person name="Jaissle J."/>
            <person name="Frey K.G."/>
            <person name="Ladner J.T."/>
            <person name="Broomall S.M."/>
            <person name="Bishop-Lilly K.A."/>
            <person name="Bruce D.C."/>
            <person name="Gibbons H.S."/>
            <person name="Coyne S.R."/>
            <person name="Lo C.C."/>
            <person name="Meincke L."/>
            <person name="Munk A.C."/>
            <person name="Koroleva G.I."/>
            <person name="Rosenzweig C.N."/>
            <person name="Palacios G.F."/>
            <person name="Redden C.L."/>
            <person name="Minogue T.D."/>
            <person name="Chain P.S."/>
        </authorList>
    </citation>
    <scope>NUCLEOTIDE SEQUENCE [LARGE SCALE GENOMIC DNA]</scope>
    <source>
        <strain evidence="2">ATCC 14581 / DSM 32 / JCM 2506 / NBRC 15308 / NCIMB 9376 / NCTC 10342 / NRRL B-14308 / VKM B-512</strain>
    </source>
</reference>
<proteinExistence type="predicted"/>
<evidence type="ECO:0000313" key="2">
    <source>
        <dbReference type="Proteomes" id="UP000031829"/>
    </source>
</evidence>
<dbReference type="AlphaFoldDB" id="A0A0B6A796"/>
<dbReference type="HOGENOM" id="CLU_1155133_0_0_9"/>
<dbReference type="GeneID" id="93641093"/>
<evidence type="ECO:0000313" key="1">
    <source>
        <dbReference type="EMBL" id="AJI20815.1"/>
    </source>
</evidence>
<dbReference type="Proteomes" id="UP000031829">
    <property type="component" value="Chromosome"/>
</dbReference>
<name>A0A0B6A796_PRIM2</name>
<organism evidence="1 2">
    <name type="scientific">Priestia megaterium (strain ATCC 14581 / DSM 32 / CCUG 1817 / JCM 2506 / NBRC 15308 / NCIMB 9376 / NCTC 10342 / NRRL B-14308 / VKM B-512 / Ford 19)</name>
    <name type="common">Bacillus megaterium</name>
    <dbReference type="NCBI Taxonomy" id="1348623"/>
    <lineage>
        <taxon>Bacteria</taxon>
        <taxon>Bacillati</taxon>
        <taxon>Bacillota</taxon>
        <taxon>Bacilli</taxon>
        <taxon>Bacillales</taxon>
        <taxon>Bacillaceae</taxon>
        <taxon>Priestia</taxon>
    </lineage>
</organism>
<gene>
    <name evidence="1" type="ORF">BG04_3028</name>
</gene>
<accession>A0A0B6A796</accession>